<gene>
    <name evidence="2" type="ORF">LG542_08270</name>
</gene>
<dbReference type="RefSeq" id="WP_057908888.1">
    <property type="nucleotide sequence ID" value="NZ_CP045007.1"/>
</dbReference>
<evidence type="ECO:0000256" key="1">
    <source>
        <dbReference type="SAM" id="Phobius"/>
    </source>
</evidence>
<keyword evidence="1" id="KW-0812">Transmembrane</keyword>
<name>A0ABX6C9C7_9LACO</name>
<accession>A0ABX6C9C7</accession>
<dbReference type="EMBL" id="CP045007">
    <property type="protein sequence ID" value="QFP80207.1"/>
    <property type="molecule type" value="Genomic_DNA"/>
</dbReference>
<protein>
    <submittedName>
        <fullName evidence="2">Uncharacterized protein</fullName>
    </submittedName>
</protein>
<organism evidence="2 3">
    <name type="scientific">Latilactobacillus graminis</name>
    <dbReference type="NCBI Taxonomy" id="60519"/>
    <lineage>
        <taxon>Bacteria</taxon>
        <taxon>Bacillati</taxon>
        <taxon>Bacillota</taxon>
        <taxon>Bacilli</taxon>
        <taxon>Lactobacillales</taxon>
        <taxon>Lactobacillaceae</taxon>
        <taxon>Latilactobacillus</taxon>
    </lineage>
</organism>
<evidence type="ECO:0000313" key="2">
    <source>
        <dbReference type="EMBL" id="QFP80207.1"/>
    </source>
</evidence>
<proteinExistence type="predicted"/>
<evidence type="ECO:0000313" key="3">
    <source>
        <dbReference type="Proteomes" id="UP000326334"/>
    </source>
</evidence>
<dbReference type="Proteomes" id="UP000326334">
    <property type="component" value="Chromosome"/>
</dbReference>
<keyword evidence="3" id="KW-1185">Reference proteome</keyword>
<feature type="transmembrane region" description="Helical" evidence="1">
    <location>
        <begin position="6"/>
        <end position="24"/>
    </location>
</feature>
<sequence>MKKQTWIAIIIVSIVIILGIGIGVKVKMDKKNSNLEKQRTAAIGFIRVQSGVEKIEFLKDGFNSGSGIWSISVNTIVDGKKYEEILNEDGLDGGDPLPDGNTGTAKPVEVIYSNGRREILK</sequence>
<reference evidence="2 3" key="1">
    <citation type="submission" date="2019-10" db="EMBL/GenBank/DDBJ databases">
        <title>Genome sequencing of Lactobacillus graminis.</title>
        <authorList>
            <person name="Kim K."/>
        </authorList>
    </citation>
    <scope>NUCLEOTIDE SEQUENCE [LARGE SCALE GENOMIC DNA]</scope>
    <source>
        <strain evidence="2 3">LG542</strain>
    </source>
</reference>
<keyword evidence="1" id="KW-1133">Transmembrane helix</keyword>
<keyword evidence="1" id="KW-0472">Membrane</keyword>